<evidence type="ECO:0000256" key="3">
    <source>
        <dbReference type="ARBA" id="ARBA00022452"/>
    </source>
</evidence>
<evidence type="ECO:0000256" key="6">
    <source>
        <dbReference type="ARBA" id="ARBA00023136"/>
    </source>
</evidence>
<reference evidence="8 9" key="1">
    <citation type="submission" date="2019-01" db="EMBL/GenBank/DDBJ databases">
        <title>Comparative genomic analysis identifies haemin-independent Haemophilus haemolyticus: a formal re-classification of Haemophilus intermedius.</title>
        <authorList>
            <person name="Harris T.M."/>
            <person name="Price E.P."/>
            <person name="Sarovich D.S."/>
            <person name="Norskov-Lauritsen N."/>
            <person name="Beissbarth J."/>
            <person name="Chang A.B."/>
            <person name="Smith-Vaughan H.C."/>
        </authorList>
    </citation>
    <scope>NUCLEOTIDE SEQUENCE [LARGE SCALE GENOMIC DNA]</scope>
    <source>
        <strain evidence="8 9">60982 B Hi-1</strain>
    </source>
</reference>
<keyword evidence="7" id="KW-0998">Cell outer membrane</keyword>
<protein>
    <submittedName>
        <fullName evidence="8">Transporter</fullName>
    </submittedName>
</protein>
<proteinExistence type="inferred from homology"/>
<evidence type="ECO:0000256" key="2">
    <source>
        <dbReference type="ARBA" id="ARBA00008163"/>
    </source>
</evidence>
<evidence type="ECO:0000256" key="1">
    <source>
        <dbReference type="ARBA" id="ARBA00004571"/>
    </source>
</evidence>
<dbReference type="PANTHER" id="PTHR35093:SF3">
    <property type="entry name" value="LONG-CHAIN FATTY ACID TRANSPORT PROTEIN"/>
    <property type="match status" value="1"/>
</dbReference>
<keyword evidence="5" id="KW-0732">Signal</keyword>
<dbReference type="Gene3D" id="2.40.160.60">
    <property type="entry name" value="Outer membrane protein transport protein (OMPP1/FadL/TodX)"/>
    <property type="match status" value="1"/>
</dbReference>
<evidence type="ECO:0000256" key="4">
    <source>
        <dbReference type="ARBA" id="ARBA00022692"/>
    </source>
</evidence>
<dbReference type="PANTHER" id="PTHR35093">
    <property type="entry name" value="OUTER MEMBRANE PROTEIN NMB0088-RELATED"/>
    <property type="match status" value="1"/>
</dbReference>
<comment type="subcellular location">
    <subcellularLocation>
        <location evidence="1">Cell outer membrane</location>
        <topology evidence="1">Multi-pass membrane protein</topology>
    </subcellularLocation>
</comment>
<name>A0A502LXG3_HAEHA</name>
<evidence type="ECO:0000313" key="8">
    <source>
        <dbReference type="EMBL" id="TPH23587.1"/>
    </source>
</evidence>
<dbReference type="SUPFAM" id="SSF56935">
    <property type="entry name" value="Porins"/>
    <property type="match status" value="1"/>
</dbReference>
<gene>
    <name evidence="8" type="ORF">EUX52_00850</name>
</gene>
<keyword evidence="4" id="KW-0812">Transmembrane</keyword>
<dbReference type="AlphaFoldDB" id="A0A502LXG3"/>
<dbReference type="Pfam" id="PF03349">
    <property type="entry name" value="Toluene_X"/>
    <property type="match status" value="1"/>
</dbReference>
<dbReference type="InterPro" id="IPR005017">
    <property type="entry name" value="OMPP1/FadL/TodX"/>
</dbReference>
<evidence type="ECO:0000313" key="9">
    <source>
        <dbReference type="Proteomes" id="UP000316282"/>
    </source>
</evidence>
<accession>A0A502LXG3</accession>
<evidence type="ECO:0000256" key="5">
    <source>
        <dbReference type="ARBA" id="ARBA00022729"/>
    </source>
</evidence>
<keyword evidence="6" id="KW-0472">Membrane</keyword>
<comment type="caution">
    <text evidence="8">The sequence shown here is derived from an EMBL/GenBank/DDBJ whole genome shotgun (WGS) entry which is preliminary data.</text>
</comment>
<organism evidence="8 9">
    <name type="scientific">Haemophilus haemolyticus</name>
    <dbReference type="NCBI Taxonomy" id="726"/>
    <lineage>
        <taxon>Bacteria</taxon>
        <taxon>Pseudomonadati</taxon>
        <taxon>Pseudomonadota</taxon>
        <taxon>Gammaproteobacteria</taxon>
        <taxon>Pasteurellales</taxon>
        <taxon>Pasteurellaceae</taxon>
        <taxon>Haemophilus</taxon>
    </lineage>
</organism>
<evidence type="ECO:0000256" key="7">
    <source>
        <dbReference type="ARBA" id="ARBA00023237"/>
    </source>
</evidence>
<sequence>MDLHSIDSGFRIAQIFIYNKGFQMKKFNQSVLATAMLFAAGGASAAAFQLSEVSTSGLGRAYAGEAAIADNASVVATNPALMSLFKTNQFSVGGVYVDSKINMNGDVNVTSPLAMSQLNPKGLLASNSASHRSIVPGSLVPNMYFVAPINDKFALGGGMNVNFGLKSEYDNKYNGGVFGGTTDLTALNLNLSGSYRVTEGFSAGLGLNAIYAQAKIERRAGIISDAVSRVGTAIDKELINIPNEYAPTVKVLRHSITSKDKILTQLQDKADWAFAWNAGVMYQFNENHRIGLSYHSKVDIDFTDHTATSLQAHRIGQEGGLKLNLPDYLEFSGFHQLTEKFAMHYSYKYSHWSRLKNLYASYHSDGKEAFHKKMYYRNSSRIALGGTYNVDDKLTLRAGIAYDQAAATEHASAAIPDTDRMWYSLGATYKFTPNLSVDLGYAYLKGKKVKFTEKQTVASLATVTANYTSKASANLYGLNLNYSF</sequence>
<dbReference type="GO" id="GO:0009279">
    <property type="term" value="C:cell outer membrane"/>
    <property type="evidence" value="ECO:0007669"/>
    <property type="project" value="UniProtKB-SubCell"/>
</dbReference>
<comment type="similarity">
    <text evidence="2">Belongs to the OmpP1/FadL family.</text>
</comment>
<dbReference type="GO" id="GO:0015483">
    <property type="term" value="F:long-chain fatty acid transporting porin activity"/>
    <property type="evidence" value="ECO:0007669"/>
    <property type="project" value="TreeGrafter"/>
</dbReference>
<dbReference type="EMBL" id="SDPD01000001">
    <property type="protein sequence ID" value="TPH23587.1"/>
    <property type="molecule type" value="Genomic_DNA"/>
</dbReference>
<keyword evidence="3" id="KW-1134">Transmembrane beta strand</keyword>
<dbReference type="Proteomes" id="UP000316282">
    <property type="component" value="Unassembled WGS sequence"/>
</dbReference>